<evidence type="ECO:0000256" key="3">
    <source>
        <dbReference type="ARBA" id="ARBA00022771"/>
    </source>
</evidence>
<comment type="caution">
    <text evidence="8">The sequence shown here is derived from an EMBL/GenBank/DDBJ whole genome shotgun (WGS) entry which is preliminary data.</text>
</comment>
<protein>
    <recommendedName>
        <fullName evidence="7">RING-type domain-containing protein</fullName>
    </recommendedName>
</protein>
<reference evidence="8" key="2">
    <citation type="journal article" date="2021" name="Genome Biol. Evol.">
        <title>Developing a high-quality reference genome for a parasitic bivalve with doubly uniparental inheritance (Bivalvia: Unionida).</title>
        <authorList>
            <person name="Smith C.H."/>
        </authorList>
    </citation>
    <scope>NUCLEOTIDE SEQUENCE</scope>
    <source>
        <strain evidence="8">CHS0354</strain>
        <tissue evidence="8">Mantle</tissue>
    </source>
</reference>
<dbReference type="EMBL" id="JAEAOA010000206">
    <property type="protein sequence ID" value="KAK3596950.1"/>
    <property type="molecule type" value="Genomic_DNA"/>
</dbReference>
<dbReference type="PANTHER" id="PTHR10044:SF139">
    <property type="entry name" value="DEATH-ASSOCIATED INHIBITOR OF APOPTOSIS 2"/>
    <property type="match status" value="1"/>
</dbReference>
<dbReference type="GO" id="GO:0043027">
    <property type="term" value="F:cysteine-type endopeptidase inhibitor activity involved in apoptotic process"/>
    <property type="evidence" value="ECO:0007669"/>
    <property type="project" value="TreeGrafter"/>
</dbReference>
<evidence type="ECO:0000256" key="4">
    <source>
        <dbReference type="ARBA" id="ARBA00022833"/>
    </source>
</evidence>
<dbReference type="GO" id="GO:0005737">
    <property type="term" value="C:cytoplasm"/>
    <property type="evidence" value="ECO:0007669"/>
    <property type="project" value="TreeGrafter"/>
</dbReference>
<dbReference type="GO" id="GO:0005634">
    <property type="term" value="C:nucleus"/>
    <property type="evidence" value="ECO:0007669"/>
    <property type="project" value="TreeGrafter"/>
</dbReference>
<keyword evidence="4" id="KW-0862">Zinc</keyword>
<keyword evidence="3 5" id="KW-0863">Zinc-finger</keyword>
<reference evidence="8" key="1">
    <citation type="journal article" date="2021" name="Genome Biol. Evol.">
        <title>A High-Quality Reference Genome for a Parasitic Bivalve with Doubly Uniparental Inheritance (Bivalvia: Unionida).</title>
        <authorList>
            <person name="Smith C.H."/>
        </authorList>
    </citation>
    <scope>NUCLEOTIDE SEQUENCE</scope>
    <source>
        <strain evidence="8">CHS0354</strain>
    </source>
</reference>
<dbReference type="PROSITE" id="PS50143">
    <property type="entry name" value="BIR_REPEAT_2"/>
    <property type="match status" value="2"/>
</dbReference>
<dbReference type="InterPro" id="IPR050784">
    <property type="entry name" value="IAP"/>
</dbReference>
<evidence type="ECO:0000313" key="8">
    <source>
        <dbReference type="EMBL" id="KAK3596950.1"/>
    </source>
</evidence>
<organism evidence="8 9">
    <name type="scientific">Potamilus streckersoni</name>
    <dbReference type="NCBI Taxonomy" id="2493646"/>
    <lineage>
        <taxon>Eukaryota</taxon>
        <taxon>Metazoa</taxon>
        <taxon>Spiralia</taxon>
        <taxon>Lophotrochozoa</taxon>
        <taxon>Mollusca</taxon>
        <taxon>Bivalvia</taxon>
        <taxon>Autobranchia</taxon>
        <taxon>Heteroconchia</taxon>
        <taxon>Palaeoheterodonta</taxon>
        <taxon>Unionida</taxon>
        <taxon>Unionoidea</taxon>
        <taxon>Unionidae</taxon>
        <taxon>Ambleminae</taxon>
        <taxon>Lampsilini</taxon>
        <taxon>Potamilus</taxon>
    </lineage>
</organism>
<keyword evidence="9" id="KW-1185">Reference proteome</keyword>
<feature type="compositionally biased region" description="Low complexity" evidence="6">
    <location>
        <begin position="968"/>
        <end position="988"/>
    </location>
</feature>
<dbReference type="SMART" id="SM00238">
    <property type="entry name" value="BIR"/>
    <property type="match status" value="2"/>
</dbReference>
<dbReference type="InterPro" id="IPR001841">
    <property type="entry name" value="Znf_RING"/>
</dbReference>
<feature type="region of interest" description="Disordered" evidence="6">
    <location>
        <begin position="968"/>
        <end position="1061"/>
    </location>
</feature>
<evidence type="ECO:0000259" key="7">
    <source>
        <dbReference type="PROSITE" id="PS50089"/>
    </source>
</evidence>
<proteinExistence type="inferred from homology"/>
<dbReference type="Pfam" id="PF13920">
    <property type="entry name" value="zf-C3HC4_3"/>
    <property type="match status" value="1"/>
</dbReference>
<feature type="compositionally biased region" description="Polar residues" evidence="6">
    <location>
        <begin position="1005"/>
        <end position="1015"/>
    </location>
</feature>
<dbReference type="PROSITE" id="PS01282">
    <property type="entry name" value="BIR_REPEAT_1"/>
    <property type="match status" value="1"/>
</dbReference>
<gene>
    <name evidence="8" type="ORF">CHS0354_002517</name>
</gene>
<evidence type="ECO:0000313" key="9">
    <source>
        <dbReference type="Proteomes" id="UP001195483"/>
    </source>
</evidence>
<dbReference type="FunFam" id="1.10.1170.10:FF:000002">
    <property type="entry name" value="Baculoviral IAP repeat containing 7"/>
    <property type="match status" value="1"/>
</dbReference>
<dbReference type="GO" id="GO:0008270">
    <property type="term" value="F:zinc ion binding"/>
    <property type="evidence" value="ECO:0007669"/>
    <property type="project" value="UniProtKB-KW"/>
</dbReference>
<dbReference type="SMART" id="SM00184">
    <property type="entry name" value="RING"/>
    <property type="match status" value="1"/>
</dbReference>
<feature type="domain" description="RING-type" evidence="7">
    <location>
        <begin position="1103"/>
        <end position="1138"/>
    </location>
</feature>
<dbReference type="AlphaFoldDB" id="A0AAE0SSM9"/>
<feature type="compositionally biased region" description="Basic and acidic residues" evidence="6">
    <location>
        <begin position="678"/>
        <end position="692"/>
    </location>
</feature>
<dbReference type="CDD" id="cd00022">
    <property type="entry name" value="BIR"/>
    <property type="match status" value="2"/>
</dbReference>
<evidence type="ECO:0000256" key="2">
    <source>
        <dbReference type="ARBA" id="ARBA00022723"/>
    </source>
</evidence>
<dbReference type="Gene3D" id="3.30.40.10">
    <property type="entry name" value="Zinc/RING finger domain, C3HC4 (zinc finger)"/>
    <property type="match status" value="1"/>
</dbReference>
<accession>A0AAE0SSM9</accession>
<dbReference type="CDD" id="cd16713">
    <property type="entry name" value="RING-HC_BIRC2_3_7"/>
    <property type="match status" value="1"/>
</dbReference>
<dbReference type="SUPFAM" id="SSF57924">
    <property type="entry name" value="Inhibitor of apoptosis (IAP) repeat"/>
    <property type="match status" value="2"/>
</dbReference>
<comment type="similarity">
    <text evidence="1">Belongs to the IAP family.</text>
</comment>
<dbReference type="InterPro" id="IPR001370">
    <property type="entry name" value="BIR_rpt"/>
</dbReference>
<name>A0AAE0SSM9_9BIVA</name>
<dbReference type="GO" id="GO:0051726">
    <property type="term" value="P:regulation of cell cycle"/>
    <property type="evidence" value="ECO:0007669"/>
    <property type="project" value="TreeGrafter"/>
</dbReference>
<dbReference type="InterPro" id="IPR013083">
    <property type="entry name" value="Znf_RING/FYVE/PHD"/>
</dbReference>
<reference evidence="8" key="3">
    <citation type="submission" date="2023-05" db="EMBL/GenBank/DDBJ databases">
        <authorList>
            <person name="Smith C.H."/>
        </authorList>
    </citation>
    <scope>NUCLEOTIDE SEQUENCE</scope>
    <source>
        <strain evidence="8">CHS0354</strain>
        <tissue evidence="8">Mantle</tissue>
    </source>
</reference>
<dbReference type="PANTHER" id="PTHR10044">
    <property type="entry name" value="INHIBITOR OF APOPTOSIS"/>
    <property type="match status" value="1"/>
</dbReference>
<evidence type="ECO:0000256" key="5">
    <source>
        <dbReference type="PROSITE-ProRule" id="PRU00175"/>
    </source>
</evidence>
<evidence type="ECO:0000256" key="6">
    <source>
        <dbReference type="SAM" id="MobiDB-lite"/>
    </source>
</evidence>
<dbReference type="Proteomes" id="UP001195483">
    <property type="component" value="Unassembled WGS sequence"/>
</dbReference>
<dbReference type="PROSITE" id="PS50089">
    <property type="entry name" value="ZF_RING_2"/>
    <property type="match status" value="1"/>
</dbReference>
<sequence length="1149" mass="128359">MQVENKQLDEYDENYLDTALEDLLVWSDSHDTACPRNGRTSDNNCGFEGNGSNSWSNIYSSCSLSEPLGHITISQSTKSSKEFTDNVSSDPKVCNTESDLSKDFHSLDFQYCSDCDIAIQTGKSEGFSLFSNKYNHIVNTRESCMDTSNTESVNSHISGKLVESRNCESKQFNSDISFYSAVSHSTHSEIACEPGYPIQFGSELFDREGESIMSIQSVSKSCRSNSIGDSFYSAQSELPEALLQSQISSSHIIQPEIMPYPCYCPKEFDAVPSDGWSESQFSLQTESSHHAMLENDPYSAKLISFPTACTEESELTLSGYRRKLFLSTLSKSFPSDSFRKYHSLLHSEQHGYYSLREFGHSTQPDASLHERSGKAVPVYGMSKILFQSDNEMETNSFSHSFSISGQSEMKSAISDQVSNNSHGFSFFEKSKANMLCKSKVTFDESTYEIVHEIGKLNMANTEISAHEKHFLKIPKVLFERIPKYINMKNRIYYWHQVMQLYFILMTALSFGESLKWLFQLRPVTMHALQRLQSTLNYPFTNLNEFFNCESRESPASAEERMSVEWMRLQTFQNYPVTAHGSPIRLARDGFFYTGQGTQTRCFSCGVSHEEWKFLDNPHEVHQRLSPNCPFLNGRQEEHINIPMSPDGNGNVGRADRDSIPPPSLPFGSDTGQSRIVRGRSESREITRASKTTDEDDTIRHQQKSGSGETALRVQPHPVEESAQYEVGNRPKFPEHVSLPSRIATFGHGWPPYLDQTPQQMAAAGFFFTGNQDYTRCYQCGGGLRNWEPADNPWIEHCRWYPTCPHVQKGKGQRFVNAVLKKQAELLSTQRAESRREAQYGIGRTDPLETLAAISLLEMGYPRDVVHNSILTLCRQREPGAEVTALKVLEFIWKEEDIERQQQEEEANRPHYPGDAQTPALSTLMERLNLGGSPAVTQGAVQQSKSITTSASSINSSAAMMITSVAMATSSTTGTSSITSVSTSASRSTQITIGSGQRQKQHEVQGHNTSAAGNGNKSHRSRPRDGVPEGSVSKGIAAQNDEGSEKGEPRPSGAEGGQSEGPGAHAVAAVIDEKFHSLDSEGVDNKDNEELEEENKMLKEQTTCKICMENPVRVIFLPCGHFVCCELCAPAFQKCPICRKHIQQFVKTFL</sequence>
<keyword evidence="2" id="KW-0479">Metal-binding</keyword>
<evidence type="ECO:0000256" key="1">
    <source>
        <dbReference type="ARBA" id="ARBA00006672"/>
    </source>
</evidence>
<dbReference type="Pfam" id="PF00653">
    <property type="entry name" value="BIR"/>
    <property type="match status" value="2"/>
</dbReference>
<dbReference type="GO" id="GO:0043066">
    <property type="term" value="P:negative regulation of apoptotic process"/>
    <property type="evidence" value="ECO:0007669"/>
    <property type="project" value="TreeGrafter"/>
</dbReference>
<feature type="region of interest" description="Disordered" evidence="6">
    <location>
        <begin position="661"/>
        <end position="711"/>
    </location>
</feature>
<dbReference type="Gene3D" id="1.10.1170.10">
    <property type="entry name" value="Inhibitor Of Apoptosis Protein (2mihbC-IAP-1), Chain A"/>
    <property type="match status" value="2"/>
</dbReference>